<name>A0A8J5S4S9_ZIZPA</name>
<sequence>MERGSCASYACLCEVLVDLEGKLVVAMSTEEDRDRCGGADERWEDVEEGVEARVGSKGGGDTREECGGVVALCVTWVKRDIARARESASLMNLDELGFYRFALVALHLS</sequence>
<accession>A0A8J5S4S9</accession>
<evidence type="ECO:0000313" key="1">
    <source>
        <dbReference type="EMBL" id="KAG8057937.1"/>
    </source>
</evidence>
<organism evidence="1 2">
    <name type="scientific">Zizania palustris</name>
    <name type="common">Northern wild rice</name>
    <dbReference type="NCBI Taxonomy" id="103762"/>
    <lineage>
        <taxon>Eukaryota</taxon>
        <taxon>Viridiplantae</taxon>
        <taxon>Streptophyta</taxon>
        <taxon>Embryophyta</taxon>
        <taxon>Tracheophyta</taxon>
        <taxon>Spermatophyta</taxon>
        <taxon>Magnoliopsida</taxon>
        <taxon>Liliopsida</taxon>
        <taxon>Poales</taxon>
        <taxon>Poaceae</taxon>
        <taxon>BOP clade</taxon>
        <taxon>Oryzoideae</taxon>
        <taxon>Oryzeae</taxon>
        <taxon>Zizaniinae</taxon>
        <taxon>Zizania</taxon>
    </lineage>
</organism>
<evidence type="ECO:0000313" key="2">
    <source>
        <dbReference type="Proteomes" id="UP000729402"/>
    </source>
</evidence>
<proteinExistence type="predicted"/>
<dbReference type="AlphaFoldDB" id="A0A8J5S4S9"/>
<gene>
    <name evidence="1" type="ORF">GUJ93_ZPchr0002g23627</name>
</gene>
<comment type="caution">
    <text evidence="1">The sequence shown here is derived from an EMBL/GenBank/DDBJ whole genome shotgun (WGS) entry which is preliminary data.</text>
</comment>
<dbReference type="EMBL" id="JAAALK010000287">
    <property type="protein sequence ID" value="KAG8057937.1"/>
    <property type="molecule type" value="Genomic_DNA"/>
</dbReference>
<reference evidence="1" key="1">
    <citation type="journal article" date="2021" name="bioRxiv">
        <title>Whole Genome Assembly and Annotation of Northern Wild Rice, Zizania palustris L., Supports a Whole Genome Duplication in the Zizania Genus.</title>
        <authorList>
            <person name="Haas M."/>
            <person name="Kono T."/>
            <person name="Macchietto M."/>
            <person name="Millas R."/>
            <person name="McGilp L."/>
            <person name="Shao M."/>
            <person name="Duquette J."/>
            <person name="Hirsch C.N."/>
            <person name="Kimball J."/>
        </authorList>
    </citation>
    <scope>NUCLEOTIDE SEQUENCE</scope>
    <source>
        <tissue evidence="1">Fresh leaf tissue</tissue>
    </source>
</reference>
<dbReference type="Proteomes" id="UP000729402">
    <property type="component" value="Unassembled WGS sequence"/>
</dbReference>
<protein>
    <submittedName>
        <fullName evidence="1">Uncharacterized protein</fullName>
    </submittedName>
</protein>
<keyword evidence="2" id="KW-1185">Reference proteome</keyword>
<reference evidence="1" key="2">
    <citation type="submission" date="2021-02" db="EMBL/GenBank/DDBJ databases">
        <authorList>
            <person name="Kimball J.A."/>
            <person name="Haas M.W."/>
            <person name="Macchietto M."/>
            <person name="Kono T."/>
            <person name="Duquette J."/>
            <person name="Shao M."/>
        </authorList>
    </citation>
    <scope>NUCLEOTIDE SEQUENCE</scope>
    <source>
        <tissue evidence="1">Fresh leaf tissue</tissue>
    </source>
</reference>